<protein>
    <recommendedName>
        <fullName evidence="2">Phosphohydrolase-associated domain-containing protein</fullName>
    </recommendedName>
</protein>
<feature type="non-terminal residue" evidence="3">
    <location>
        <position position="1"/>
    </location>
</feature>
<sequence length="76" mass="9356">NLYQHYRVVRMTDKADRFIKKLFEVYLTKPQQLPPTSQKRLRKEGPYRVICDYIAGMTDRYALDEYKKFFEPYERV</sequence>
<organism evidence="3">
    <name type="scientific">marine sediment metagenome</name>
    <dbReference type="NCBI Taxonomy" id="412755"/>
    <lineage>
        <taxon>unclassified sequences</taxon>
        <taxon>metagenomes</taxon>
        <taxon>ecological metagenomes</taxon>
    </lineage>
</organism>
<comment type="caution">
    <text evidence="3">The sequence shown here is derived from an EMBL/GenBank/DDBJ whole genome shotgun (WGS) entry which is preliminary data.</text>
</comment>
<dbReference type="Pfam" id="PF13286">
    <property type="entry name" value="HD_assoc"/>
    <property type="match status" value="1"/>
</dbReference>
<dbReference type="AlphaFoldDB" id="X0WZU1"/>
<dbReference type="GO" id="GO:0016787">
    <property type="term" value="F:hydrolase activity"/>
    <property type="evidence" value="ECO:0007669"/>
    <property type="project" value="UniProtKB-KW"/>
</dbReference>
<reference evidence="3" key="1">
    <citation type="journal article" date="2014" name="Front. Microbiol.">
        <title>High frequency of phylogenetically diverse reductive dehalogenase-homologous genes in deep subseafloor sedimentary metagenomes.</title>
        <authorList>
            <person name="Kawai M."/>
            <person name="Futagami T."/>
            <person name="Toyoda A."/>
            <person name="Takaki Y."/>
            <person name="Nishi S."/>
            <person name="Hori S."/>
            <person name="Arai W."/>
            <person name="Tsubouchi T."/>
            <person name="Morono Y."/>
            <person name="Uchiyama I."/>
            <person name="Ito T."/>
            <person name="Fujiyama A."/>
            <person name="Inagaki F."/>
            <person name="Takami H."/>
        </authorList>
    </citation>
    <scope>NUCLEOTIDE SEQUENCE</scope>
    <source>
        <strain evidence="3">Expedition CK06-06</strain>
    </source>
</reference>
<dbReference type="SUPFAM" id="SSF109604">
    <property type="entry name" value="HD-domain/PDEase-like"/>
    <property type="match status" value="1"/>
</dbReference>
<dbReference type="InterPro" id="IPR026875">
    <property type="entry name" value="PHydrolase_assoc_dom"/>
</dbReference>
<keyword evidence="1" id="KW-0378">Hydrolase</keyword>
<dbReference type="EMBL" id="BARS01046295">
    <property type="protein sequence ID" value="GAG28722.1"/>
    <property type="molecule type" value="Genomic_DNA"/>
</dbReference>
<proteinExistence type="predicted"/>
<gene>
    <name evidence="3" type="ORF">S01H1_69701</name>
</gene>
<evidence type="ECO:0000313" key="3">
    <source>
        <dbReference type="EMBL" id="GAG28722.1"/>
    </source>
</evidence>
<evidence type="ECO:0000256" key="1">
    <source>
        <dbReference type="ARBA" id="ARBA00022801"/>
    </source>
</evidence>
<name>X0WZU1_9ZZZZ</name>
<dbReference type="Gene3D" id="1.10.3210.10">
    <property type="entry name" value="Hypothetical protein af1432"/>
    <property type="match status" value="1"/>
</dbReference>
<accession>X0WZU1</accession>
<evidence type="ECO:0000259" key="2">
    <source>
        <dbReference type="Pfam" id="PF13286"/>
    </source>
</evidence>
<feature type="domain" description="Phosphohydrolase-associated" evidence="2">
    <location>
        <begin position="1"/>
        <end position="68"/>
    </location>
</feature>